<dbReference type="Proteomes" id="UP000290588">
    <property type="component" value="Unassembled WGS sequence"/>
</dbReference>
<dbReference type="PANTHER" id="PTHR42953">
    <property type="entry name" value="HIGH-AFFINITY ZINC UPTAKE SYSTEM PROTEIN ZNUA-RELATED"/>
    <property type="match status" value="1"/>
</dbReference>
<evidence type="ECO:0000313" key="2">
    <source>
        <dbReference type="EMBL" id="RXI29225.1"/>
    </source>
</evidence>
<dbReference type="Gene3D" id="3.40.50.1980">
    <property type="entry name" value="Nitrogenase molybdenum iron protein domain"/>
    <property type="match status" value="1"/>
</dbReference>
<name>A0A347U6X7_9BACT</name>
<dbReference type="Pfam" id="PF01297">
    <property type="entry name" value="ZnuA"/>
    <property type="match status" value="1"/>
</dbReference>
<sequence length="259" mass="31206">MIRFLIFLLVPLYLFSKYQVVTYFPLESSIVRKIAQDEVKIREITHRFTQKEQKLPYSEISKLSNAKVYFHFGLDIENNYAKLLKAENPELIVVDLSSNIEKIDNNPYIWMDILAIREIAKNVYESLILIDKYKAEFYKRNYEIFLDEIDNTFLRIKNKLNSSEINTVYVFDDYWEYFARRFRIKTIKREKRFLNINEIPQLMDYTQKMDVKKVLFLDDHDYNIALSLGSNLNIKFVEDNIFEDNWQINLLNLTDNLLK</sequence>
<evidence type="ECO:0000313" key="3">
    <source>
        <dbReference type="Proteomes" id="UP000262582"/>
    </source>
</evidence>
<dbReference type="SUPFAM" id="SSF53807">
    <property type="entry name" value="Helical backbone' metal receptor"/>
    <property type="match status" value="1"/>
</dbReference>
<dbReference type="AlphaFoldDB" id="A0A347U6X7"/>
<dbReference type="EMBL" id="CP032097">
    <property type="protein sequence ID" value="AXX94605.1"/>
    <property type="molecule type" value="Genomic_DNA"/>
</dbReference>
<dbReference type="GO" id="GO:0046872">
    <property type="term" value="F:metal ion binding"/>
    <property type="evidence" value="ECO:0007669"/>
    <property type="project" value="InterPro"/>
</dbReference>
<reference evidence="2 4" key="1">
    <citation type="submission" date="2017-09" db="EMBL/GenBank/DDBJ databases">
        <title>Genomics of the genus Arcobacter.</title>
        <authorList>
            <person name="Perez-Cataluna A."/>
            <person name="Figueras M.J."/>
            <person name="Salas-Masso N."/>
        </authorList>
    </citation>
    <scope>NUCLEOTIDE SEQUENCE [LARGE SCALE GENOMIC DNA]</scope>
    <source>
        <strain evidence="2 4">CECT 7837</strain>
    </source>
</reference>
<dbReference type="KEGG" id="aell:AELL_0926"/>
<dbReference type="EMBL" id="NXIG01000013">
    <property type="protein sequence ID" value="RXI29225.1"/>
    <property type="molecule type" value="Genomic_DNA"/>
</dbReference>
<dbReference type="GO" id="GO:0030001">
    <property type="term" value="P:metal ion transport"/>
    <property type="evidence" value="ECO:0007669"/>
    <property type="project" value="InterPro"/>
</dbReference>
<dbReference type="OrthoDB" id="5343372at2"/>
<dbReference type="InterPro" id="IPR050492">
    <property type="entry name" value="Bact_metal-bind_prot9"/>
</dbReference>
<gene>
    <name evidence="1" type="ORF">AELL_0926</name>
    <name evidence="2" type="ORF">CP962_11650</name>
</gene>
<dbReference type="InterPro" id="IPR006127">
    <property type="entry name" value="ZnuA-like"/>
</dbReference>
<protein>
    <submittedName>
        <fullName evidence="1">Periplasmic substrate-binding protein</fullName>
    </submittedName>
</protein>
<reference evidence="1 3" key="2">
    <citation type="submission" date="2018-08" db="EMBL/GenBank/DDBJ databases">
        <title>Complete genome of the Arcobacter ellisii type strain LMG 26155.</title>
        <authorList>
            <person name="Miller W.G."/>
            <person name="Yee E."/>
            <person name="Bono J.L."/>
        </authorList>
    </citation>
    <scope>NUCLEOTIDE SEQUENCE [LARGE SCALE GENOMIC DNA]</scope>
    <source>
        <strain evidence="1 3">LMG 26155</strain>
    </source>
</reference>
<dbReference type="Proteomes" id="UP000262582">
    <property type="component" value="Chromosome"/>
</dbReference>
<evidence type="ECO:0000313" key="1">
    <source>
        <dbReference type="EMBL" id="AXX94605.1"/>
    </source>
</evidence>
<evidence type="ECO:0000313" key="4">
    <source>
        <dbReference type="Proteomes" id="UP000290588"/>
    </source>
</evidence>
<proteinExistence type="predicted"/>
<keyword evidence="3" id="KW-1185">Reference proteome</keyword>
<dbReference type="RefSeq" id="WP_118916824.1">
    <property type="nucleotide sequence ID" value="NZ_CP032097.1"/>
</dbReference>
<organism evidence="2 4">
    <name type="scientific">Arcobacter ellisii</name>
    <dbReference type="NCBI Taxonomy" id="913109"/>
    <lineage>
        <taxon>Bacteria</taxon>
        <taxon>Pseudomonadati</taxon>
        <taxon>Campylobacterota</taxon>
        <taxon>Epsilonproteobacteria</taxon>
        <taxon>Campylobacterales</taxon>
        <taxon>Arcobacteraceae</taxon>
        <taxon>Arcobacter</taxon>
    </lineage>
</organism>
<accession>A0A347U6X7</accession>